<accession>A0A377W883</accession>
<dbReference type="SUPFAM" id="SSF142764">
    <property type="entry name" value="YgbK-like"/>
    <property type="match status" value="1"/>
</dbReference>
<feature type="region of interest" description="Disordered" evidence="1">
    <location>
        <begin position="130"/>
        <end position="152"/>
    </location>
</feature>
<evidence type="ECO:0000259" key="2">
    <source>
        <dbReference type="Pfam" id="PF07005"/>
    </source>
</evidence>
<dbReference type="AlphaFoldDB" id="A0A377W883"/>
<dbReference type="Pfam" id="PF07005">
    <property type="entry name" value="SBD_N"/>
    <property type="match status" value="1"/>
</dbReference>
<evidence type="ECO:0000313" key="3">
    <source>
        <dbReference type="EMBL" id="STT49338.1"/>
    </source>
</evidence>
<feature type="domain" description="Four-carbon acid sugar kinase N-terminal" evidence="2">
    <location>
        <begin position="1"/>
        <end position="100"/>
    </location>
</feature>
<evidence type="ECO:0000256" key="1">
    <source>
        <dbReference type="SAM" id="MobiDB-lite"/>
    </source>
</evidence>
<proteinExistence type="predicted"/>
<protein>
    <submittedName>
        <fullName evidence="3">Type III effector Hop protein</fullName>
    </submittedName>
</protein>
<dbReference type="EMBL" id="UGLB01000003">
    <property type="protein sequence ID" value="STT49338.1"/>
    <property type="molecule type" value="Genomic_DNA"/>
</dbReference>
<gene>
    <name evidence="3" type="ORF">NCTC9637_04293</name>
</gene>
<name>A0A377W883_KLEPN</name>
<dbReference type="Gene3D" id="3.40.50.10840">
    <property type="entry name" value="Putative sugar-binding, N-terminal domain"/>
    <property type="match status" value="1"/>
</dbReference>
<dbReference type="InterPro" id="IPR037051">
    <property type="entry name" value="4-carb_acid_sugar_kinase_N_sf"/>
</dbReference>
<organism evidence="3 4">
    <name type="scientific">Klebsiella pneumoniae</name>
    <dbReference type="NCBI Taxonomy" id="573"/>
    <lineage>
        <taxon>Bacteria</taxon>
        <taxon>Pseudomonadati</taxon>
        <taxon>Pseudomonadota</taxon>
        <taxon>Gammaproteobacteria</taxon>
        <taxon>Enterobacterales</taxon>
        <taxon>Enterobacteriaceae</taxon>
        <taxon>Klebsiella/Raoultella group</taxon>
        <taxon>Klebsiella</taxon>
        <taxon>Klebsiella pneumoniae complex</taxon>
    </lineage>
</organism>
<evidence type="ECO:0000313" key="4">
    <source>
        <dbReference type="Proteomes" id="UP000255099"/>
    </source>
</evidence>
<dbReference type="Proteomes" id="UP000255099">
    <property type="component" value="Unassembled WGS sequence"/>
</dbReference>
<dbReference type="InterPro" id="IPR010737">
    <property type="entry name" value="4-carb_acid_sugar_kinase_N"/>
</dbReference>
<sequence length="190" mass="20446">MVVSSDSRPLPKAEAQHKVSAAVKQLQARGAHYFTKRIDTTLRGGIGFEIDAMLEQLPQETVAVVVPAMPQSRRILVGGYSVIDSVALSRTRCGSRCTYPGHRVVGAGTVGGADPSSGRAYRADIGDERRRANPAGFTGTTTARRAGDSGRCDNRRRCRCHRRGGSGPELETCWPSIRGPLPNGWRFVAA</sequence>
<reference evidence="3 4" key="1">
    <citation type="submission" date="2018-06" db="EMBL/GenBank/DDBJ databases">
        <authorList>
            <consortium name="Pathogen Informatics"/>
            <person name="Doyle S."/>
        </authorList>
    </citation>
    <scope>NUCLEOTIDE SEQUENCE [LARGE SCALE GENOMIC DNA]</scope>
    <source>
        <strain evidence="3 4">NCTC9637</strain>
    </source>
</reference>
<feature type="compositionally biased region" description="Low complexity" evidence="1">
    <location>
        <begin position="135"/>
        <end position="144"/>
    </location>
</feature>